<dbReference type="RefSeq" id="WP_340290488.1">
    <property type="nucleotide sequence ID" value="NZ_JBBEOI010000019.1"/>
</dbReference>
<evidence type="ECO:0000313" key="2">
    <source>
        <dbReference type="Proteomes" id="UP001595685"/>
    </source>
</evidence>
<evidence type="ECO:0008006" key="3">
    <source>
        <dbReference type="Google" id="ProtNLM"/>
    </source>
</evidence>
<comment type="caution">
    <text evidence="1">The sequence shown here is derived from an EMBL/GenBank/DDBJ whole genome shotgun (WGS) entry which is preliminary data.</text>
</comment>
<dbReference type="EMBL" id="JBHRWW010000021">
    <property type="protein sequence ID" value="MFC3690346.1"/>
    <property type="molecule type" value="Genomic_DNA"/>
</dbReference>
<name>A0ABV7WP49_9MICO</name>
<dbReference type="Proteomes" id="UP001595685">
    <property type="component" value="Unassembled WGS sequence"/>
</dbReference>
<organism evidence="1 2">
    <name type="scientific">Aquipuribacter hungaricus</name>
    <dbReference type="NCBI Taxonomy" id="545624"/>
    <lineage>
        <taxon>Bacteria</taxon>
        <taxon>Bacillati</taxon>
        <taxon>Actinomycetota</taxon>
        <taxon>Actinomycetes</taxon>
        <taxon>Micrococcales</taxon>
        <taxon>Intrasporangiaceae</taxon>
        <taxon>Aquipuribacter</taxon>
    </lineage>
</organism>
<gene>
    <name evidence="1" type="ORF">ACFOLH_18515</name>
</gene>
<reference evidence="2" key="1">
    <citation type="journal article" date="2019" name="Int. J. Syst. Evol. Microbiol.">
        <title>The Global Catalogue of Microorganisms (GCM) 10K type strain sequencing project: providing services to taxonomists for standard genome sequencing and annotation.</title>
        <authorList>
            <consortium name="The Broad Institute Genomics Platform"/>
            <consortium name="The Broad Institute Genome Sequencing Center for Infectious Disease"/>
            <person name="Wu L."/>
            <person name="Ma J."/>
        </authorList>
    </citation>
    <scope>NUCLEOTIDE SEQUENCE [LARGE SCALE GENOMIC DNA]</scope>
    <source>
        <strain evidence="2">NCAIM B.02333</strain>
    </source>
</reference>
<evidence type="ECO:0000313" key="1">
    <source>
        <dbReference type="EMBL" id="MFC3690346.1"/>
    </source>
</evidence>
<protein>
    <recommendedName>
        <fullName evidence="3">Toxin-antitoxin system HicB family antitoxin</fullName>
    </recommendedName>
</protein>
<proteinExistence type="predicted"/>
<keyword evidence="2" id="KW-1185">Reference proteome</keyword>
<sequence>MPAIKGRHTRAANAPTVLLQARVDPKLREKAHRAAGALGISMASYMEHLLAHEELDADGRPVWWTDAAPADQEELPLSRTA</sequence>
<accession>A0ABV7WP49</accession>